<proteinExistence type="predicted"/>
<geneLocation type="mitochondrion" evidence="4"/>
<name>A0A3P3YGC9_PLABS</name>
<dbReference type="EMBL" id="OVEO01000011">
    <property type="protein sequence ID" value="SPQ99195.1"/>
    <property type="molecule type" value="Genomic_DNA"/>
</dbReference>
<keyword evidence="4" id="KW-0496">Mitochondrion</keyword>
<dbReference type="AlphaFoldDB" id="A0A3P3YGC9"/>
<feature type="domain" description="SCP" evidence="3">
    <location>
        <begin position="26"/>
        <end position="170"/>
    </location>
</feature>
<dbReference type="Gene3D" id="3.40.33.10">
    <property type="entry name" value="CAP"/>
    <property type="match status" value="1"/>
</dbReference>
<evidence type="ECO:0000313" key="5">
    <source>
        <dbReference type="Proteomes" id="UP000290189"/>
    </source>
</evidence>
<evidence type="ECO:0000259" key="3">
    <source>
        <dbReference type="SMART" id="SM00198"/>
    </source>
</evidence>
<feature type="region of interest" description="Disordered" evidence="1">
    <location>
        <begin position="229"/>
        <end position="266"/>
    </location>
</feature>
<dbReference type="SUPFAM" id="SSF55797">
    <property type="entry name" value="PR-1-like"/>
    <property type="match status" value="1"/>
</dbReference>
<sequence length="266" mass="28044">MGIAWATLGAVTLLMAARLEALIAGVTPQQVLELINSARASVVPTAAKMVKLEWDASMAAAAASYAATQCSGAFSGAGPQCPHCMSWVGKASLPSASTRGILDGITDLLNERTSWTCKQSGSTLMCSCRYQCNDEWSVFLNDGTTAVGCGDQSASACGWSYNIFVCVFNGFSSYTSPYTPSVTNSSCTLGTCPSAHPYCVNDDSAARLDDPEDQVVCFSSAAGTPEDIHASQGIILDETNEPPYNRPTYPRKHDAATSHISNFDCT</sequence>
<dbReference type="Pfam" id="PF00188">
    <property type="entry name" value="CAP"/>
    <property type="match status" value="1"/>
</dbReference>
<accession>A0A3P3YGC9</accession>
<reference evidence="4 5" key="1">
    <citation type="submission" date="2018-03" db="EMBL/GenBank/DDBJ databases">
        <authorList>
            <person name="Fogelqvist J."/>
        </authorList>
    </citation>
    <scope>NUCLEOTIDE SEQUENCE [LARGE SCALE GENOMIC DNA]</scope>
</reference>
<feature type="chain" id="PRO_5017994542" description="SCP domain-containing protein" evidence="2">
    <location>
        <begin position="22"/>
        <end position="266"/>
    </location>
</feature>
<feature type="signal peptide" evidence="2">
    <location>
        <begin position="1"/>
        <end position="21"/>
    </location>
</feature>
<evidence type="ECO:0000256" key="2">
    <source>
        <dbReference type="SAM" id="SignalP"/>
    </source>
</evidence>
<evidence type="ECO:0000313" key="4">
    <source>
        <dbReference type="EMBL" id="SPQ99195.1"/>
    </source>
</evidence>
<keyword evidence="2" id="KW-0732">Signal</keyword>
<dbReference type="Proteomes" id="UP000290189">
    <property type="component" value="Unassembled WGS sequence"/>
</dbReference>
<dbReference type="SMART" id="SM00198">
    <property type="entry name" value="SCP"/>
    <property type="match status" value="1"/>
</dbReference>
<evidence type="ECO:0000256" key="1">
    <source>
        <dbReference type="SAM" id="MobiDB-lite"/>
    </source>
</evidence>
<dbReference type="InterPro" id="IPR035940">
    <property type="entry name" value="CAP_sf"/>
</dbReference>
<dbReference type="InterPro" id="IPR014044">
    <property type="entry name" value="CAP_dom"/>
</dbReference>
<organism evidence="4 5">
    <name type="scientific">Plasmodiophora brassicae</name>
    <name type="common">Clubroot disease agent</name>
    <dbReference type="NCBI Taxonomy" id="37360"/>
    <lineage>
        <taxon>Eukaryota</taxon>
        <taxon>Sar</taxon>
        <taxon>Rhizaria</taxon>
        <taxon>Endomyxa</taxon>
        <taxon>Phytomyxea</taxon>
        <taxon>Plasmodiophorida</taxon>
        <taxon>Plasmodiophoridae</taxon>
        <taxon>Plasmodiophora</taxon>
    </lineage>
</organism>
<gene>
    <name evidence="4" type="ORF">PLBR_LOCUS6410</name>
</gene>
<protein>
    <recommendedName>
        <fullName evidence="3">SCP domain-containing protein</fullName>
    </recommendedName>
</protein>